<keyword evidence="2" id="KW-1185">Reference proteome</keyword>
<evidence type="ECO:0000313" key="1">
    <source>
        <dbReference type="EMBL" id="GBP69376.1"/>
    </source>
</evidence>
<evidence type="ECO:0000313" key="2">
    <source>
        <dbReference type="Proteomes" id="UP000299102"/>
    </source>
</evidence>
<dbReference type="EMBL" id="BGZK01001039">
    <property type="protein sequence ID" value="GBP69376.1"/>
    <property type="molecule type" value="Genomic_DNA"/>
</dbReference>
<sequence length="93" mass="10364">MRMEQIRSDGVTAIEIGDCVGNEIETETKTEIKDKTVVVKNEESHSISTQLVHCGTLRTRTSAMRSVFARGSARAPYEDEDDHGAHVLCNMRL</sequence>
<proteinExistence type="predicted"/>
<organism evidence="1 2">
    <name type="scientific">Eumeta variegata</name>
    <name type="common">Bagworm moth</name>
    <name type="synonym">Eumeta japonica</name>
    <dbReference type="NCBI Taxonomy" id="151549"/>
    <lineage>
        <taxon>Eukaryota</taxon>
        <taxon>Metazoa</taxon>
        <taxon>Ecdysozoa</taxon>
        <taxon>Arthropoda</taxon>
        <taxon>Hexapoda</taxon>
        <taxon>Insecta</taxon>
        <taxon>Pterygota</taxon>
        <taxon>Neoptera</taxon>
        <taxon>Endopterygota</taxon>
        <taxon>Lepidoptera</taxon>
        <taxon>Glossata</taxon>
        <taxon>Ditrysia</taxon>
        <taxon>Tineoidea</taxon>
        <taxon>Psychidae</taxon>
        <taxon>Oiketicinae</taxon>
        <taxon>Eumeta</taxon>
    </lineage>
</organism>
<protein>
    <submittedName>
        <fullName evidence="1">Uncharacterized protein</fullName>
    </submittedName>
</protein>
<dbReference type="AlphaFoldDB" id="A0A4C1Y0F7"/>
<gene>
    <name evidence="1" type="ORF">EVAR_54795_1</name>
</gene>
<dbReference type="Proteomes" id="UP000299102">
    <property type="component" value="Unassembled WGS sequence"/>
</dbReference>
<reference evidence="1 2" key="1">
    <citation type="journal article" date="2019" name="Commun. Biol.">
        <title>The bagworm genome reveals a unique fibroin gene that provides high tensile strength.</title>
        <authorList>
            <person name="Kono N."/>
            <person name="Nakamura H."/>
            <person name="Ohtoshi R."/>
            <person name="Tomita M."/>
            <person name="Numata K."/>
            <person name="Arakawa K."/>
        </authorList>
    </citation>
    <scope>NUCLEOTIDE SEQUENCE [LARGE SCALE GENOMIC DNA]</scope>
</reference>
<accession>A0A4C1Y0F7</accession>
<name>A0A4C1Y0F7_EUMVA</name>
<comment type="caution">
    <text evidence="1">The sequence shown here is derived from an EMBL/GenBank/DDBJ whole genome shotgun (WGS) entry which is preliminary data.</text>
</comment>